<dbReference type="Proteomes" id="UP000837857">
    <property type="component" value="Chromosome 16"/>
</dbReference>
<name>A0ABN8HZM7_9NEOP</name>
<evidence type="ECO:0000313" key="1">
    <source>
        <dbReference type="EMBL" id="CAH2044853.1"/>
    </source>
</evidence>
<organism evidence="1 2">
    <name type="scientific">Iphiclides podalirius</name>
    <name type="common">scarce swallowtail</name>
    <dbReference type="NCBI Taxonomy" id="110791"/>
    <lineage>
        <taxon>Eukaryota</taxon>
        <taxon>Metazoa</taxon>
        <taxon>Ecdysozoa</taxon>
        <taxon>Arthropoda</taxon>
        <taxon>Hexapoda</taxon>
        <taxon>Insecta</taxon>
        <taxon>Pterygota</taxon>
        <taxon>Neoptera</taxon>
        <taxon>Endopterygota</taxon>
        <taxon>Lepidoptera</taxon>
        <taxon>Glossata</taxon>
        <taxon>Ditrysia</taxon>
        <taxon>Papilionoidea</taxon>
        <taxon>Papilionidae</taxon>
        <taxon>Papilioninae</taxon>
        <taxon>Iphiclides</taxon>
    </lineage>
</organism>
<gene>
    <name evidence="1" type="ORF">IPOD504_LOCUS4818</name>
</gene>
<feature type="non-terminal residue" evidence="1">
    <location>
        <position position="144"/>
    </location>
</feature>
<keyword evidence="2" id="KW-1185">Reference proteome</keyword>
<proteinExistence type="predicted"/>
<dbReference type="EMBL" id="OW152828">
    <property type="protein sequence ID" value="CAH2044853.1"/>
    <property type="molecule type" value="Genomic_DNA"/>
</dbReference>
<sequence length="144" mass="16117">MAGPLPIQRTNLLKSAHTLVLLRICIANSVTRRKIEENHSKGHLLYLSRSHNVAARSQPIAIDANASRLVLCLDSSGSVPSVIPYYIERWPISSRVIDMAGEVLGARQRSMCGYRDIATETLPSGHYLLAFTRQHQQNQSRNRN</sequence>
<protein>
    <submittedName>
        <fullName evidence="1">Uncharacterized protein</fullName>
    </submittedName>
</protein>
<reference evidence="1" key="1">
    <citation type="submission" date="2022-03" db="EMBL/GenBank/DDBJ databases">
        <authorList>
            <person name="Martin H S."/>
        </authorList>
    </citation>
    <scope>NUCLEOTIDE SEQUENCE</scope>
</reference>
<evidence type="ECO:0000313" key="2">
    <source>
        <dbReference type="Proteomes" id="UP000837857"/>
    </source>
</evidence>
<accession>A0ABN8HZM7</accession>